<name>A0A243WJ67_9BACT</name>
<dbReference type="AlphaFoldDB" id="A0A243WJ67"/>
<dbReference type="Proteomes" id="UP000194873">
    <property type="component" value="Unassembled WGS sequence"/>
</dbReference>
<evidence type="ECO:0000256" key="1">
    <source>
        <dbReference type="SAM" id="Phobius"/>
    </source>
</evidence>
<keyword evidence="1" id="KW-0812">Transmembrane</keyword>
<dbReference type="Pfam" id="PF14258">
    <property type="entry name" value="DUF4350"/>
    <property type="match status" value="1"/>
</dbReference>
<keyword evidence="4" id="KW-1185">Reference proteome</keyword>
<dbReference type="RefSeq" id="WP_086593139.1">
    <property type="nucleotide sequence ID" value="NZ_MTSE01000002.1"/>
</dbReference>
<dbReference type="OrthoDB" id="1111222at2"/>
<comment type="caution">
    <text evidence="3">The sequence shown here is derived from an EMBL/GenBank/DDBJ whole genome shotgun (WGS) entry which is preliminary data.</text>
</comment>
<keyword evidence="1" id="KW-0472">Membrane</keyword>
<accession>A0A243WJ67</accession>
<dbReference type="EMBL" id="MTSE01000002">
    <property type="protein sequence ID" value="OUJ75593.1"/>
    <property type="molecule type" value="Genomic_DNA"/>
</dbReference>
<proteinExistence type="predicted"/>
<gene>
    <name evidence="3" type="ORF">BXP70_06200</name>
</gene>
<evidence type="ECO:0000313" key="3">
    <source>
        <dbReference type="EMBL" id="OUJ75593.1"/>
    </source>
</evidence>
<reference evidence="3 4" key="1">
    <citation type="submission" date="2017-01" db="EMBL/GenBank/DDBJ databases">
        <title>A new Hymenobacter.</title>
        <authorList>
            <person name="Liang Y."/>
            <person name="Feng F."/>
        </authorList>
    </citation>
    <scope>NUCLEOTIDE SEQUENCE [LARGE SCALE GENOMIC DNA]</scope>
    <source>
        <strain evidence="3">MIMBbqt21</strain>
    </source>
</reference>
<keyword evidence="1" id="KW-1133">Transmembrane helix</keyword>
<evidence type="ECO:0000313" key="4">
    <source>
        <dbReference type="Proteomes" id="UP000194873"/>
    </source>
</evidence>
<organism evidence="3 4">
    <name type="scientific">Hymenobacter crusticola</name>
    <dbReference type="NCBI Taxonomy" id="1770526"/>
    <lineage>
        <taxon>Bacteria</taxon>
        <taxon>Pseudomonadati</taxon>
        <taxon>Bacteroidota</taxon>
        <taxon>Cytophagia</taxon>
        <taxon>Cytophagales</taxon>
        <taxon>Hymenobacteraceae</taxon>
        <taxon>Hymenobacter</taxon>
    </lineage>
</organism>
<evidence type="ECO:0000259" key="2">
    <source>
        <dbReference type="Pfam" id="PF14258"/>
    </source>
</evidence>
<sequence length="418" mass="48113">MKNRRFQLYLLGLLVLFGAYVAAEYYRPKPVDRTPTFINHDKIPYGTYALFDLLPDLFKRPVQTVREPIFNQLYPSANPDNPSIDSNEPLATNVNYCFVNSIFRLDSLDCNALLRFVASGNHVFIAAEEFDAELSDTLHFDTDTYARVRTLRNGMGALRTDSVTLRFAAGGPASQRRFRYPRQLATTHFVLDSTDTRPKVLAADTRNHPVLLRISHGRGSFYLCSVPIAFTNLYVLRPQTSDFAFAGLSYLPAPRTVWWDEYQKQGRIGQQSLLRVMLRYPALRTALYASLLGVVLFIAFEAKRRQRIIPVLKPLPNTTLLFTRTVASLYQQGNNHQLIAEKKISLFLEYIRTRFHENTHNLTDELFRERLAQKAGLTRTRVDELIRLINFARTAPRVSDQDLLTLSRRISDFRRDAR</sequence>
<feature type="domain" description="DUF4350" evidence="2">
    <location>
        <begin position="40"/>
        <end position="245"/>
    </location>
</feature>
<feature type="transmembrane region" description="Helical" evidence="1">
    <location>
        <begin position="282"/>
        <end position="300"/>
    </location>
</feature>
<dbReference type="InterPro" id="IPR025646">
    <property type="entry name" value="DUF4350"/>
</dbReference>
<protein>
    <recommendedName>
        <fullName evidence="2">DUF4350 domain-containing protein</fullName>
    </recommendedName>
</protein>